<keyword evidence="3" id="KW-1185">Reference proteome</keyword>
<feature type="signal peptide" evidence="1">
    <location>
        <begin position="1"/>
        <end position="19"/>
    </location>
</feature>
<organism evidence="2 3">
    <name type="scientific">Pedobacter caeni</name>
    <dbReference type="NCBI Taxonomy" id="288992"/>
    <lineage>
        <taxon>Bacteria</taxon>
        <taxon>Pseudomonadati</taxon>
        <taxon>Bacteroidota</taxon>
        <taxon>Sphingobacteriia</taxon>
        <taxon>Sphingobacteriales</taxon>
        <taxon>Sphingobacteriaceae</taxon>
        <taxon>Pedobacter</taxon>
    </lineage>
</organism>
<name>A0A1M5GVS5_9SPHI</name>
<dbReference type="STRING" id="288992.SAMN04488522_104390"/>
<sequence length="190" mass="21606">MKKHLITLLIVAVSTIAFSQTTPITGVYGIPFGSSQETIISNMKAKGYTRDLTEKENLTFKKVKFGAFNNCHLVFYMFKNKLFQGLILMIPDLDAKIIDRYEDVVEELSRKYGEGEPFTKFKYPYEKGDGHELTAIKLGKAEYKTFWAKDEIGIITAYISSNLVVGVKYQDKNLIKEAVAEQNKSNTSEY</sequence>
<evidence type="ECO:0000313" key="2">
    <source>
        <dbReference type="EMBL" id="SHG07797.1"/>
    </source>
</evidence>
<feature type="chain" id="PRO_5009910580" evidence="1">
    <location>
        <begin position="20"/>
        <end position="190"/>
    </location>
</feature>
<dbReference type="OrthoDB" id="798158at2"/>
<evidence type="ECO:0000313" key="3">
    <source>
        <dbReference type="Proteomes" id="UP000184287"/>
    </source>
</evidence>
<protein>
    <submittedName>
        <fullName evidence="2">Uncharacterized protein</fullName>
    </submittedName>
</protein>
<dbReference type="Proteomes" id="UP000184287">
    <property type="component" value="Unassembled WGS sequence"/>
</dbReference>
<dbReference type="AlphaFoldDB" id="A0A1M5GVS5"/>
<keyword evidence="1" id="KW-0732">Signal</keyword>
<accession>A0A1M5GVS5</accession>
<dbReference type="EMBL" id="FQUQ01000004">
    <property type="protein sequence ID" value="SHG07797.1"/>
    <property type="molecule type" value="Genomic_DNA"/>
</dbReference>
<evidence type="ECO:0000256" key="1">
    <source>
        <dbReference type="SAM" id="SignalP"/>
    </source>
</evidence>
<proteinExistence type="predicted"/>
<gene>
    <name evidence="2" type="ORF">SAMN04488522_104390</name>
</gene>
<reference evidence="3" key="1">
    <citation type="submission" date="2016-11" db="EMBL/GenBank/DDBJ databases">
        <authorList>
            <person name="Varghese N."/>
            <person name="Submissions S."/>
        </authorList>
    </citation>
    <scope>NUCLEOTIDE SEQUENCE [LARGE SCALE GENOMIC DNA]</scope>
    <source>
        <strain evidence="3">DSM 16990</strain>
    </source>
</reference>
<dbReference type="RefSeq" id="WP_143166870.1">
    <property type="nucleotide sequence ID" value="NZ_FQUQ01000004.1"/>
</dbReference>